<keyword evidence="14" id="KW-1185">Reference proteome</keyword>
<keyword evidence="7" id="KW-0378">Hydrolase</keyword>
<dbReference type="GO" id="GO:0005787">
    <property type="term" value="C:signal peptidase complex"/>
    <property type="evidence" value="ECO:0007669"/>
    <property type="project" value="TreeGrafter"/>
</dbReference>
<comment type="similarity">
    <text evidence="3">Belongs to the peptidase S26B family.</text>
</comment>
<evidence type="ECO:0000256" key="2">
    <source>
        <dbReference type="ARBA" id="ARBA00004648"/>
    </source>
</evidence>
<dbReference type="NCBIfam" id="TIGR02228">
    <property type="entry name" value="sigpep_I_arch"/>
    <property type="match status" value="1"/>
</dbReference>
<evidence type="ECO:0000256" key="8">
    <source>
        <dbReference type="ARBA" id="ARBA00022692"/>
    </source>
</evidence>
<evidence type="ECO:0000256" key="11">
    <source>
        <dbReference type="ARBA" id="ARBA00045533"/>
    </source>
</evidence>
<dbReference type="Proteomes" id="UP001374535">
    <property type="component" value="Chromosome 8"/>
</dbReference>
<dbReference type="InterPro" id="IPR015927">
    <property type="entry name" value="Peptidase_S24_S26A/B/C"/>
</dbReference>
<comment type="catalytic activity">
    <reaction evidence="1">
        <text>Cleavage of hydrophobic, N-terminal signal or leader sequences from secreted and periplasmic proteins.</text>
        <dbReference type="EC" id="3.4.21.89"/>
    </reaction>
</comment>
<proteinExistence type="inferred from homology"/>
<evidence type="ECO:0000256" key="1">
    <source>
        <dbReference type="ARBA" id="ARBA00000677"/>
    </source>
</evidence>
<organism evidence="13 14">
    <name type="scientific">Vigna mungo</name>
    <name type="common">Black gram</name>
    <name type="synonym">Phaseolus mungo</name>
    <dbReference type="NCBI Taxonomy" id="3915"/>
    <lineage>
        <taxon>Eukaryota</taxon>
        <taxon>Viridiplantae</taxon>
        <taxon>Streptophyta</taxon>
        <taxon>Embryophyta</taxon>
        <taxon>Tracheophyta</taxon>
        <taxon>Spermatophyta</taxon>
        <taxon>Magnoliopsida</taxon>
        <taxon>eudicotyledons</taxon>
        <taxon>Gunneridae</taxon>
        <taxon>Pentapetalae</taxon>
        <taxon>rosids</taxon>
        <taxon>fabids</taxon>
        <taxon>Fabales</taxon>
        <taxon>Fabaceae</taxon>
        <taxon>Papilionoideae</taxon>
        <taxon>50 kb inversion clade</taxon>
        <taxon>NPAAA clade</taxon>
        <taxon>indigoferoid/millettioid clade</taxon>
        <taxon>Phaseoleae</taxon>
        <taxon>Vigna</taxon>
    </lineage>
</organism>
<dbReference type="PANTHER" id="PTHR10806:SF6">
    <property type="entry name" value="SIGNAL PEPTIDASE COMPLEX CATALYTIC SUBUNIT SEC11"/>
    <property type="match status" value="1"/>
</dbReference>
<evidence type="ECO:0000256" key="3">
    <source>
        <dbReference type="ARBA" id="ARBA00011035"/>
    </source>
</evidence>
<dbReference type="InterPro" id="IPR036286">
    <property type="entry name" value="LexA/Signal_pep-like_sf"/>
</dbReference>
<comment type="subcellular location">
    <subcellularLocation>
        <location evidence="2">Endoplasmic reticulum membrane</location>
        <topology evidence="2">Single-pass type II membrane protein</topology>
    </subcellularLocation>
</comment>
<dbReference type="GO" id="GO:0006465">
    <property type="term" value="P:signal peptide processing"/>
    <property type="evidence" value="ECO:0007669"/>
    <property type="project" value="InterPro"/>
</dbReference>
<evidence type="ECO:0000256" key="9">
    <source>
        <dbReference type="ARBA" id="ARBA00022989"/>
    </source>
</evidence>
<evidence type="ECO:0000259" key="12">
    <source>
        <dbReference type="Pfam" id="PF00717"/>
    </source>
</evidence>
<evidence type="ECO:0000256" key="7">
    <source>
        <dbReference type="ARBA" id="ARBA00022670"/>
    </source>
</evidence>
<keyword evidence="8" id="KW-0812">Transmembrane</keyword>
<dbReference type="PANTHER" id="PTHR10806">
    <property type="entry name" value="SIGNAL PEPTIDASE COMPLEX CATALYTIC SUBUNIT SEC11"/>
    <property type="match status" value="1"/>
</dbReference>
<dbReference type="CDD" id="cd06462">
    <property type="entry name" value="Peptidase_S24_S26"/>
    <property type="match status" value="1"/>
</dbReference>
<dbReference type="InterPro" id="IPR001733">
    <property type="entry name" value="Peptidase_S26B"/>
</dbReference>
<name>A0AAQ3RPT5_VIGMU</name>
<dbReference type="EC" id="3.4.21.89" evidence="4"/>
<evidence type="ECO:0000256" key="4">
    <source>
        <dbReference type="ARBA" id="ARBA00013208"/>
    </source>
</evidence>
<dbReference type="Pfam" id="PF00717">
    <property type="entry name" value="Peptidase_S24"/>
    <property type="match status" value="1"/>
</dbReference>
<evidence type="ECO:0000256" key="6">
    <source>
        <dbReference type="ARBA" id="ARBA00021755"/>
    </source>
</evidence>
<comment type="function">
    <text evidence="11">Catalytic component of the signal peptidase complex (SPC) which catalyzes the cleavage of N-terminal signal sequences from nascent proteins as they are translocated into the lumen of the endoplasmic reticulum. Specifically cleaves N-terminal signal peptides that contain a hydrophobic alpha-helix (h-region) shorter than 18-20 amino acids.</text>
</comment>
<evidence type="ECO:0000313" key="13">
    <source>
        <dbReference type="EMBL" id="WVY99640.1"/>
    </source>
</evidence>
<keyword evidence="10" id="KW-0472">Membrane</keyword>
<keyword evidence="7" id="KW-0645">Protease</keyword>
<dbReference type="GO" id="GO:0009003">
    <property type="term" value="F:signal peptidase activity"/>
    <property type="evidence" value="ECO:0007669"/>
    <property type="project" value="UniProtKB-EC"/>
</dbReference>
<keyword evidence="9" id="KW-1133">Transmembrane helix</keyword>
<dbReference type="EMBL" id="CP144693">
    <property type="protein sequence ID" value="WVY99640.1"/>
    <property type="molecule type" value="Genomic_DNA"/>
</dbReference>
<accession>A0AAQ3RPT5</accession>
<gene>
    <name evidence="13" type="ORF">V8G54_025710</name>
</gene>
<dbReference type="SUPFAM" id="SSF51306">
    <property type="entry name" value="LexA/Signal peptidase"/>
    <property type="match status" value="1"/>
</dbReference>
<feature type="domain" description="Peptidase S24/S26A/S26B/S26C" evidence="12">
    <location>
        <begin position="83"/>
        <end position="147"/>
    </location>
</feature>
<dbReference type="AlphaFoldDB" id="A0AAQ3RPT5"/>
<evidence type="ECO:0000256" key="10">
    <source>
        <dbReference type="ARBA" id="ARBA00023136"/>
    </source>
</evidence>
<protein>
    <recommendedName>
        <fullName evidence="5">Signal peptidase complex catalytic subunit SEC11</fullName>
        <ecNumber evidence="4">3.4.21.89</ecNumber>
    </recommendedName>
    <alternativeName>
        <fullName evidence="6">Signal peptidase complex catalytic subunit sec11</fullName>
    </alternativeName>
</protein>
<reference evidence="13 14" key="1">
    <citation type="journal article" date="2023" name="Life. Sci Alliance">
        <title>Evolutionary insights into 3D genome organization and epigenetic landscape of Vigna mungo.</title>
        <authorList>
            <person name="Junaid A."/>
            <person name="Singh B."/>
            <person name="Bhatia S."/>
        </authorList>
    </citation>
    <scope>NUCLEOTIDE SEQUENCE [LARGE SCALE GENOMIC DNA]</scope>
    <source>
        <strain evidence="13">Urdbean</strain>
    </source>
</reference>
<evidence type="ECO:0000313" key="14">
    <source>
        <dbReference type="Proteomes" id="UP001374535"/>
    </source>
</evidence>
<evidence type="ECO:0000256" key="5">
    <source>
        <dbReference type="ARBA" id="ARBA00019685"/>
    </source>
</evidence>
<sequence length="176" mass="19826">MRGRKQKEELRLKLGLGSSHRRLVHSALKRREEEKKQQQWVGSERLWIPSNLFRSGRFSLRLLASQSILCFDSGMIVTSALIIWKALMCITGSESPVVVVLSGSMEPGFKRGDILFLHMSKDPIRAGEIVVFNVDGREIPIVHRVIKVSTSGTPKLSFKWKVRENLFTALHGGSTS</sequence>